<dbReference type="PROSITE" id="PS51273">
    <property type="entry name" value="GATASE_TYPE_1"/>
    <property type="match status" value="1"/>
</dbReference>
<accession>A0A3P1SC98</accession>
<keyword evidence="3" id="KW-1185">Reference proteome</keyword>
<evidence type="ECO:0000259" key="1">
    <source>
        <dbReference type="Pfam" id="PF00117"/>
    </source>
</evidence>
<dbReference type="Pfam" id="PF00117">
    <property type="entry name" value="GATase"/>
    <property type="match status" value="1"/>
</dbReference>
<protein>
    <submittedName>
        <fullName evidence="2">Type 1 glutamine amidotransferase</fullName>
    </submittedName>
</protein>
<evidence type="ECO:0000313" key="2">
    <source>
        <dbReference type="EMBL" id="RRC94686.1"/>
    </source>
</evidence>
<dbReference type="InterPro" id="IPR017926">
    <property type="entry name" value="GATASE"/>
</dbReference>
<evidence type="ECO:0000313" key="3">
    <source>
        <dbReference type="Proteomes" id="UP000280444"/>
    </source>
</evidence>
<name>A0A3P1SC98_9ACTO</name>
<organism evidence="2 3">
    <name type="scientific">Schaalia canis</name>
    <dbReference type="NCBI Taxonomy" id="100469"/>
    <lineage>
        <taxon>Bacteria</taxon>
        <taxon>Bacillati</taxon>
        <taxon>Actinomycetota</taxon>
        <taxon>Actinomycetes</taxon>
        <taxon>Actinomycetales</taxon>
        <taxon>Actinomycetaceae</taxon>
        <taxon>Schaalia</taxon>
    </lineage>
</organism>
<gene>
    <name evidence="2" type="ORF">EII11_08980</name>
</gene>
<dbReference type="GO" id="GO:0016740">
    <property type="term" value="F:transferase activity"/>
    <property type="evidence" value="ECO:0007669"/>
    <property type="project" value="UniProtKB-KW"/>
</dbReference>
<keyword evidence="2" id="KW-0315">Glutamine amidotransferase</keyword>
<dbReference type="OrthoDB" id="5196541at2"/>
<dbReference type="Proteomes" id="UP000280444">
    <property type="component" value="Unassembled WGS sequence"/>
</dbReference>
<dbReference type="Gene3D" id="3.40.50.880">
    <property type="match status" value="1"/>
</dbReference>
<dbReference type="EMBL" id="RQZF01000011">
    <property type="protein sequence ID" value="RRC94686.1"/>
    <property type="molecule type" value="Genomic_DNA"/>
</dbReference>
<comment type="caution">
    <text evidence="2">The sequence shown here is derived from an EMBL/GenBank/DDBJ whole genome shotgun (WGS) entry which is preliminary data.</text>
</comment>
<dbReference type="InterPro" id="IPR029062">
    <property type="entry name" value="Class_I_gatase-like"/>
</dbReference>
<proteinExistence type="predicted"/>
<dbReference type="SUPFAM" id="SSF52317">
    <property type="entry name" value="Class I glutamine amidotransferase-like"/>
    <property type="match status" value="1"/>
</dbReference>
<dbReference type="GO" id="GO:0005829">
    <property type="term" value="C:cytosol"/>
    <property type="evidence" value="ECO:0007669"/>
    <property type="project" value="TreeGrafter"/>
</dbReference>
<dbReference type="PANTHER" id="PTHR42695:SF5">
    <property type="entry name" value="GLUTAMINE AMIDOTRANSFERASE YLR126C-RELATED"/>
    <property type="match status" value="1"/>
</dbReference>
<dbReference type="PANTHER" id="PTHR42695">
    <property type="entry name" value="GLUTAMINE AMIDOTRANSFERASE YLR126C-RELATED"/>
    <property type="match status" value="1"/>
</dbReference>
<dbReference type="CDD" id="cd01741">
    <property type="entry name" value="GATase1_1"/>
    <property type="match status" value="1"/>
</dbReference>
<feature type="domain" description="Glutamine amidotransferase" evidence="1">
    <location>
        <begin position="38"/>
        <end position="186"/>
    </location>
</feature>
<dbReference type="AlphaFoldDB" id="A0A3P1SC98"/>
<keyword evidence="2" id="KW-0808">Transferase</keyword>
<sequence length="231" mass="25086">MPPMTLRADILIIQHAENCPPGRILEYAPHATTVRMWEDHTALQAMAAGQEALPSAIVVLGGTENAYADSAWPWLADVRSILRRCHEESVPALSVCLGMQLAVVAGGGSVAVAAAEGPEVGLTQIFWEEDADDPLTEVTAEWVYADHGDAVSELPAHAVALARSDKYVHVMRWGSVVGVQYHPELTADILRAWLEKDPPSNANQLFADYQNAANDLAEHCQRLCEVVFGVR</sequence>
<reference evidence="2 3" key="1">
    <citation type="submission" date="2018-11" db="EMBL/GenBank/DDBJ databases">
        <title>Genomes From Bacteria Associated with the Canine Oral Cavity: a Test Case for Automated Genome-Based Taxonomic Assignment.</title>
        <authorList>
            <person name="Coil D.A."/>
            <person name="Jospin G."/>
            <person name="Darling A.E."/>
            <person name="Wallis C."/>
            <person name="Davis I.J."/>
            <person name="Harris S."/>
            <person name="Eisen J.A."/>
            <person name="Holcombe L.J."/>
            <person name="O'Flynn C."/>
        </authorList>
    </citation>
    <scope>NUCLEOTIDE SEQUENCE [LARGE SCALE GENOMIC DNA]</scope>
    <source>
        <strain evidence="2 3">OH770</strain>
    </source>
</reference>
<dbReference type="InterPro" id="IPR044992">
    <property type="entry name" value="ChyE-like"/>
</dbReference>